<dbReference type="InterPro" id="IPR000757">
    <property type="entry name" value="Beta-glucanase-like"/>
</dbReference>
<dbReference type="GO" id="GO:0005975">
    <property type="term" value="P:carbohydrate metabolic process"/>
    <property type="evidence" value="ECO:0007669"/>
    <property type="project" value="InterPro"/>
</dbReference>
<comment type="caution">
    <text evidence="4">The sequence shown here is derived from an EMBL/GenBank/DDBJ whole genome shotgun (WGS) entry which is preliminary data.</text>
</comment>
<dbReference type="PANTHER" id="PTHR10963">
    <property type="entry name" value="GLYCOSYL HYDROLASE-RELATED"/>
    <property type="match status" value="1"/>
</dbReference>
<evidence type="ECO:0000313" key="4">
    <source>
        <dbReference type="EMBL" id="PQJ80599.1"/>
    </source>
</evidence>
<keyword evidence="5" id="KW-1185">Reference proteome</keyword>
<dbReference type="PROSITE" id="PS51762">
    <property type="entry name" value="GH16_2"/>
    <property type="match status" value="1"/>
</dbReference>
<sequence>MKQFYFLVISILIIFPIFSQQMPIDFENSNHVFGGFSGATFSTRNDPDNSANKVGQFNNNGAAADQGFWIDLTRDIDVTNQKEITLSFYAFDPNQHTILLKLENGTNPDVEVSKTIASGNATNWQNITFNFSNAKQTSTGNTMNATGTYSKLVLFIDLGVTTAGTYLFDNISDGTTATDPNALDVIYTDLVWSDEFDGASLDTNKWFHQTIIPNGSRWFNNEEQVYTDSSTNSFVANGNLHIVAKKETKILNGETFEYTSARLNSKYAFTYGRVDVKAKLPAGNGTWPAIWTLGKNISETGAYWQTQGFGTTGWPACGEIDIMEHGLHATNEVSSALHTPSSSGATVNTSTKMLADVANNFHIYSMNWSPNQITFMIDDVAYYTYKPTNQNSSTWPFDLNQFLLLNVAMGGFAGDIDANFTQSSMIIDYVRVYQNNTASTDDFFSSKFKVYPNPTSDTFSIKTDEKIDKVEIYSTLGQLVLSNFSNYKKINSNHLKSGLYLVKIYSNQKSITKKIIIRK</sequence>
<dbReference type="NCBIfam" id="TIGR04183">
    <property type="entry name" value="Por_Secre_tail"/>
    <property type="match status" value="1"/>
</dbReference>
<evidence type="ECO:0000256" key="2">
    <source>
        <dbReference type="ARBA" id="ARBA00022729"/>
    </source>
</evidence>
<comment type="similarity">
    <text evidence="1">Belongs to the glycosyl hydrolase 16 family.</text>
</comment>
<dbReference type="InterPro" id="IPR013320">
    <property type="entry name" value="ConA-like_dom_sf"/>
</dbReference>
<dbReference type="Pfam" id="PF00722">
    <property type="entry name" value="Glyco_hydro_16"/>
    <property type="match status" value="1"/>
</dbReference>
<dbReference type="Gene3D" id="2.60.120.200">
    <property type="match status" value="1"/>
</dbReference>
<evidence type="ECO:0000259" key="3">
    <source>
        <dbReference type="PROSITE" id="PS51762"/>
    </source>
</evidence>
<accession>A0A2S7WSN0</accession>
<dbReference type="GO" id="GO:0004553">
    <property type="term" value="F:hydrolase activity, hydrolyzing O-glycosyl compounds"/>
    <property type="evidence" value="ECO:0007669"/>
    <property type="project" value="InterPro"/>
</dbReference>
<evidence type="ECO:0000313" key="5">
    <source>
        <dbReference type="Proteomes" id="UP000238882"/>
    </source>
</evidence>
<reference evidence="4 5" key="1">
    <citation type="submission" date="2016-12" db="EMBL/GenBank/DDBJ databases">
        <title>Trade-off between light-utilization and light-protection in marine flavobacteria.</title>
        <authorList>
            <person name="Kumagai Y."/>
            <person name="Yoshizawa S."/>
            <person name="Kogure K."/>
            <person name="Iwasaki W."/>
        </authorList>
    </citation>
    <scope>NUCLEOTIDE SEQUENCE [LARGE SCALE GENOMIC DNA]</scope>
    <source>
        <strain evidence="4 5">NBRC 108759</strain>
    </source>
</reference>
<name>A0A2S7WSN0_9FLAO</name>
<dbReference type="PANTHER" id="PTHR10963:SF55">
    <property type="entry name" value="GLYCOSIDE HYDROLASE FAMILY 16 PROTEIN"/>
    <property type="match status" value="1"/>
</dbReference>
<dbReference type="InterPro" id="IPR026444">
    <property type="entry name" value="Secre_tail"/>
</dbReference>
<dbReference type="EMBL" id="MSCN01000001">
    <property type="protein sequence ID" value="PQJ80599.1"/>
    <property type="molecule type" value="Genomic_DNA"/>
</dbReference>
<dbReference type="Pfam" id="PF18962">
    <property type="entry name" value="Por_Secre_tail"/>
    <property type="match status" value="1"/>
</dbReference>
<protein>
    <submittedName>
        <fullName evidence="4">Beta-glucanase</fullName>
    </submittedName>
</protein>
<proteinExistence type="inferred from homology"/>
<gene>
    <name evidence="4" type="ORF">BTO18_16070</name>
</gene>
<dbReference type="Proteomes" id="UP000238882">
    <property type="component" value="Unassembled WGS sequence"/>
</dbReference>
<dbReference type="Gene3D" id="2.60.120.260">
    <property type="entry name" value="Galactose-binding domain-like"/>
    <property type="match status" value="1"/>
</dbReference>
<keyword evidence="2" id="KW-0732">Signal</keyword>
<dbReference type="RefSeq" id="WP_226789019.1">
    <property type="nucleotide sequence ID" value="NZ_MSCN01000001.1"/>
</dbReference>
<feature type="domain" description="GH16" evidence="3">
    <location>
        <begin position="172"/>
        <end position="438"/>
    </location>
</feature>
<dbReference type="InterPro" id="IPR050546">
    <property type="entry name" value="Glycosyl_Hydrlase_16"/>
</dbReference>
<dbReference type="SUPFAM" id="SSF49899">
    <property type="entry name" value="Concanavalin A-like lectins/glucanases"/>
    <property type="match status" value="1"/>
</dbReference>
<organism evidence="4 5">
    <name type="scientific">Polaribacter porphyrae</name>
    <dbReference type="NCBI Taxonomy" id="1137780"/>
    <lineage>
        <taxon>Bacteria</taxon>
        <taxon>Pseudomonadati</taxon>
        <taxon>Bacteroidota</taxon>
        <taxon>Flavobacteriia</taxon>
        <taxon>Flavobacteriales</taxon>
        <taxon>Flavobacteriaceae</taxon>
    </lineage>
</organism>
<dbReference type="CDD" id="cd08023">
    <property type="entry name" value="GH16_laminarinase_like"/>
    <property type="match status" value="1"/>
</dbReference>
<evidence type="ECO:0000256" key="1">
    <source>
        <dbReference type="ARBA" id="ARBA00006865"/>
    </source>
</evidence>
<dbReference type="AlphaFoldDB" id="A0A2S7WSN0"/>